<comment type="caution">
    <text evidence="1">The sequence shown here is derived from an EMBL/GenBank/DDBJ whole genome shotgun (WGS) entry which is preliminary data.</text>
</comment>
<keyword evidence="2" id="KW-1185">Reference proteome</keyword>
<dbReference type="Proteomes" id="UP000807504">
    <property type="component" value="Unassembled WGS sequence"/>
</dbReference>
<dbReference type="PANTHER" id="PTHR33964:SF1">
    <property type="entry name" value="RE45066P"/>
    <property type="match status" value="1"/>
</dbReference>
<dbReference type="AlphaFoldDB" id="A0A8T0G022"/>
<protein>
    <submittedName>
        <fullName evidence="1">Uncharacterized protein</fullName>
    </submittedName>
</protein>
<accession>A0A8T0G022</accession>
<proteinExistence type="predicted"/>
<reference evidence="1" key="1">
    <citation type="journal article" date="2020" name="bioRxiv">
        <title>Chromosome-level reference genome of the European wasp spider Argiope bruennichi: a resource for studies on range expansion and evolutionary adaptation.</title>
        <authorList>
            <person name="Sheffer M.M."/>
            <person name="Hoppe A."/>
            <person name="Krehenwinkel H."/>
            <person name="Uhl G."/>
            <person name="Kuss A.W."/>
            <person name="Jensen L."/>
            <person name="Jensen C."/>
            <person name="Gillespie R.G."/>
            <person name="Hoff K.J."/>
            <person name="Prost S."/>
        </authorList>
    </citation>
    <scope>NUCLEOTIDE SEQUENCE</scope>
</reference>
<evidence type="ECO:0000313" key="1">
    <source>
        <dbReference type="EMBL" id="KAF8795845.1"/>
    </source>
</evidence>
<evidence type="ECO:0000313" key="2">
    <source>
        <dbReference type="Proteomes" id="UP000807504"/>
    </source>
</evidence>
<dbReference type="EMBL" id="JABXBU010000001">
    <property type="protein sequence ID" value="KAF8795845.1"/>
    <property type="molecule type" value="Genomic_DNA"/>
</dbReference>
<sequence length="283" mass="32045">MPTKEPASNGKAESVKFRNCMAKYKRLDGKLLFTRGIASPVKRARVEFKRPLENMLTSTPEPQCTLMELHRCLQSLQTQSNDLAFAATRYELLTLCSTLKESVSCVDNHMKHCFTVTQRKVFNHVVAGARQVLLELCVPGAIQEAYLKHAPCFKNVSLAEDKCAPKYRYLMELSENVNQRQNVDDGLRESCCAFGEFVTCKYLHVSQDCGHDAALFLQQHLDRISSPLIHEHCAHYTYATDACSPTSTTSPLHHHSASLFIFFLTWILAHRITCLDSFPQMLT</sequence>
<organism evidence="1 2">
    <name type="scientific">Argiope bruennichi</name>
    <name type="common">Wasp spider</name>
    <name type="synonym">Aranea bruennichi</name>
    <dbReference type="NCBI Taxonomy" id="94029"/>
    <lineage>
        <taxon>Eukaryota</taxon>
        <taxon>Metazoa</taxon>
        <taxon>Ecdysozoa</taxon>
        <taxon>Arthropoda</taxon>
        <taxon>Chelicerata</taxon>
        <taxon>Arachnida</taxon>
        <taxon>Araneae</taxon>
        <taxon>Araneomorphae</taxon>
        <taxon>Entelegynae</taxon>
        <taxon>Araneoidea</taxon>
        <taxon>Araneidae</taxon>
        <taxon>Argiope</taxon>
    </lineage>
</organism>
<gene>
    <name evidence="1" type="ORF">HNY73_000297</name>
</gene>
<reference evidence="1" key="2">
    <citation type="submission" date="2020-06" db="EMBL/GenBank/DDBJ databases">
        <authorList>
            <person name="Sheffer M."/>
        </authorList>
    </citation>
    <scope>NUCLEOTIDE SEQUENCE</scope>
</reference>
<dbReference type="PANTHER" id="PTHR33964">
    <property type="entry name" value="RE45066P-RELATED"/>
    <property type="match status" value="1"/>
</dbReference>
<name>A0A8T0G022_ARGBR</name>